<accession>A0A9X5C9T9</accession>
<dbReference type="AlphaFoldDB" id="A0A9X5C9T9"/>
<gene>
    <name evidence="1" type="ORF">FMM80_11600</name>
</gene>
<comment type="caution">
    <text evidence="1">The sequence shown here is derived from an EMBL/GenBank/DDBJ whole genome shotgun (WGS) entry which is preliminary data.</text>
</comment>
<reference evidence="1 2" key="1">
    <citation type="submission" date="2019-07" db="EMBL/GenBank/DDBJ databases">
        <title>Draft genome sequences of 15 bacterial species constituting the stable defined intestinal microbiota of the GM15 gnotobiotic mouse model.</title>
        <authorList>
            <person name="Elie C."/>
            <person name="Mathieu A."/>
            <person name="Saliou A."/>
            <person name="Darnaud M."/>
            <person name="Leulier F."/>
            <person name="Tamellini A."/>
        </authorList>
    </citation>
    <scope>NUCLEOTIDE SEQUENCE [LARGE SCALE GENOMIC DNA]</scope>
    <source>
        <strain evidence="2">ASF 502</strain>
    </source>
</reference>
<protein>
    <submittedName>
        <fullName evidence="1">Uncharacterized protein</fullName>
    </submittedName>
</protein>
<dbReference type="EMBL" id="VIRB01000068">
    <property type="protein sequence ID" value="NDO69288.1"/>
    <property type="molecule type" value="Genomic_DNA"/>
</dbReference>
<dbReference type="Proteomes" id="UP000474104">
    <property type="component" value="Unassembled WGS sequence"/>
</dbReference>
<organism evidence="1 2">
    <name type="scientific">Schaedlerella arabinosiphila</name>
    <dbReference type="NCBI Taxonomy" id="2044587"/>
    <lineage>
        <taxon>Bacteria</taxon>
        <taxon>Bacillati</taxon>
        <taxon>Bacillota</taxon>
        <taxon>Clostridia</taxon>
        <taxon>Lachnospirales</taxon>
        <taxon>Lachnospiraceae</taxon>
        <taxon>Schaedlerella</taxon>
    </lineage>
</organism>
<dbReference type="RefSeq" id="WP_004074133.1">
    <property type="nucleotide sequence ID" value="NZ_VIRB01000068.1"/>
</dbReference>
<proteinExistence type="predicted"/>
<name>A0A9X5C9T9_9FIRM</name>
<evidence type="ECO:0000313" key="2">
    <source>
        <dbReference type="Proteomes" id="UP000474104"/>
    </source>
</evidence>
<evidence type="ECO:0000313" key="1">
    <source>
        <dbReference type="EMBL" id="NDO69288.1"/>
    </source>
</evidence>
<sequence length="462" mass="51869">MGLLGDAFHVMGGVTRAAYGVSMWTGNSIYTALQNARTKKEIRRICDHASEANFQNRSVMIMPNENKQQLLLVTSDPSDNDIYDYDTKSQTPALDFIWGENDYPEGEIVSGGEVRTRMEALIPFVHKSQQEGIPLIALHSGNRDIGAMIREHSVDAEFIDRTNTYYDVFRGMPVDDIAYLLYETMPNDDSNPSSESLLRALIEVVLHKEGTVTIQNLAVFPILKLKDELDKLLKDGEITTIEHREIDRYYMAGSSETDAVRIFLNKLNRQAEGIYGRPTGRKSNIKRMLNQKGVISIDVGGVNNELIGELVINHLMLLQAQGKEFSILLDDVPISRFLKIRDLLRGRTYAISQKDFISSLYGGDIHGDELFAELTGNVAKIVLFRHSAGTSCQKWSDFMGKYKKIRIRYNISQNNSFMNSSDTRGISVDETDEPRVRAETLGKLTGSLACVYSTNGILFAEV</sequence>
<dbReference type="OrthoDB" id="2079279at2"/>